<name>A0A165W8H9_9AGAM</name>
<sequence length="701" mass="78197">MNNPDVRTRLLQIESDFLSAIADNSDMEAFQATWEKLVEDVEEGTRASTLDTDTIALAHEVASRIHNISNSLLDLHEEGEKVTSAFMRDVKEILEHESSQDAAPSPLTVKYEEPFSSTSLKGRRNSFVFPCYKWLIHNVHNPYPGKAVKEIIAADTGASVTSIDAWFQSARRRIGWTNVSKRYFDSCRKSTVAAARRILCDGNDAMPEDAHLTHEFLEIKAKAQSLCSKMYKKSRLAGELDVAVKDMTAADWRQAEIKKQDEEAARQRRKELEKELRRLERAKQRLSQKLAKEFHHLVTPSPSRHSSRTPSLTHSRYSDSDDDEELAEPDGLAPYILATPSTPSTSLKRRNVSSDTDGENLGSSSQRPSKRTKISFDPDVSGAEVMPPSTSYCDPRTSPTPNTPTQIPPTPVDRTSRKRRLSESDTNNCAKRPRGSMPRPYAVSDPIPSPFHIDFDDLAADWDWQNVFDPAAVDLSIGGLEGCTDLDIQLFNSWPVVVDNEDSYAEPRFSPTESPTSDSIQQLDIPEFRAASPAQTCQELNSRVPDVPDRLEVSTLEVSDFFAEQSQREDKSAKLQTSSSASPTEWSHPHSLTLGTPPLLPGHDDNVRLTSLLDEGGHDSDAALDFSQILNESPCQEGSRTLLPSQLAYDCFKYGTVGESSPCLLEAQTETLRSLDQHTKLQQYFALRQAATLIEQELLMT</sequence>
<evidence type="ECO:0000259" key="7">
    <source>
        <dbReference type="Pfam" id="PF12731"/>
    </source>
</evidence>
<dbReference type="InterPro" id="IPR024333">
    <property type="entry name" value="Mating-type_A-alpha/beta_1_N"/>
</dbReference>
<dbReference type="STRING" id="1314782.A0A165W8H9"/>
<feature type="region of interest" description="Disordered" evidence="5">
    <location>
        <begin position="293"/>
        <end position="441"/>
    </location>
</feature>
<reference evidence="9 10" key="1">
    <citation type="journal article" date="2016" name="Mol. Biol. Evol.">
        <title>Comparative Genomics of Early-Diverging Mushroom-Forming Fungi Provides Insights into the Origins of Lignocellulose Decay Capabilities.</title>
        <authorList>
            <person name="Nagy L.G."/>
            <person name="Riley R."/>
            <person name="Tritt A."/>
            <person name="Adam C."/>
            <person name="Daum C."/>
            <person name="Floudas D."/>
            <person name="Sun H."/>
            <person name="Yadav J.S."/>
            <person name="Pangilinan J."/>
            <person name="Larsson K.H."/>
            <person name="Matsuura K."/>
            <person name="Barry K."/>
            <person name="Labutti K."/>
            <person name="Kuo R."/>
            <person name="Ohm R.A."/>
            <person name="Bhattacharya S.S."/>
            <person name="Shirouzu T."/>
            <person name="Yoshinaga Y."/>
            <person name="Martin F.M."/>
            <person name="Grigoriev I.V."/>
            <person name="Hibbett D.S."/>
        </authorList>
    </citation>
    <scope>NUCLEOTIDE SEQUENCE [LARGE SCALE GENOMIC DNA]</scope>
    <source>
        <strain evidence="9 10">HHB14362 ss-1</strain>
    </source>
</reference>
<proteinExistence type="inferred from homology"/>
<dbReference type="InParanoid" id="A0A165W8H9"/>
<dbReference type="InterPro" id="IPR008422">
    <property type="entry name" value="KN_HD"/>
</dbReference>
<keyword evidence="3" id="KW-0371">Homeobox</keyword>
<keyword evidence="10" id="KW-1185">Reference proteome</keyword>
<feature type="compositionally biased region" description="Low complexity" evidence="5">
    <location>
        <begin position="299"/>
        <end position="315"/>
    </location>
</feature>
<feature type="domain" description="Mating-type protein C-terminal" evidence="8">
    <location>
        <begin position="210"/>
        <end position="529"/>
    </location>
</feature>
<evidence type="ECO:0000256" key="3">
    <source>
        <dbReference type="ARBA" id="ARBA00023155"/>
    </source>
</evidence>
<dbReference type="Pfam" id="PF12731">
    <property type="entry name" value="Mating_N"/>
    <property type="match status" value="1"/>
</dbReference>
<evidence type="ECO:0000256" key="2">
    <source>
        <dbReference type="ARBA" id="ARBA00023125"/>
    </source>
</evidence>
<gene>
    <name evidence="9" type="ORF">NEOLEDRAFT_1174199</name>
</gene>
<dbReference type="SUPFAM" id="SSF46689">
    <property type="entry name" value="Homeodomain-like"/>
    <property type="match status" value="1"/>
</dbReference>
<dbReference type="AlphaFoldDB" id="A0A165W8H9"/>
<dbReference type="Gene3D" id="1.10.10.60">
    <property type="entry name" value="Homeodomain-like"/>
    <property type="match status" value="1"/>
</dbReference>
<dbReference type="InterPro" id="IPR024441">
    <property type="entry name" value="Homeodomain1_C"/>
</dbReference>
<evidence type="ECO:0000256" key="4">
    <source>
        <dbReference type="ARBA" id="ARBA00023242"/>
    </source>
</evidence>
<evidence type="ECO:0000313" key="9">
    <source>
        <dbReference type="EMBL" id="KZT30833.1"/>
    </source>
</evidence>
<dbReference type="Pfam" id="PF05920">
    <property type="entry name" value="Homeobox_KN"/>
    <property type="match status" value="1"/>
</dbReference>
<feature type="region of interest" description="Disordered" evidence="5">
    <location>
        <begin position="562"/>
        <end position="603"/>
    </location>
</feature>
<feature type="compositionally biased region" description="Polar residues" evidence="5">
    <location>
        <begin position="574"/>
        <end position="585"/>
    </location>
</feature>
<dbReference type="InterPro" id="IPR001356">
    <property type="entry name" value="HD"/>
</dbReference>
<evidence type="ECO:0000256" key="1">
    <source>
        <dbReference type="ARBA" id="ARBA00005800"/>
    </source>
</evidence>
<dbReference type="OrthoDB" id="250329at2759"/>
<dbReference type="GO" id="GO:0003677">
    <property type="term" value="F:DNA binding"/>
    <property type="evidence" value="ECO:0007669"/>
    <property type="project" value="UniProtKB-KW"/>
</dbReference>
<evidence type="ECO:0000256" key="5">
    <source>
        <dbReference type="SAM" id="MobiDB-lite"/>
    </source>
</evidence>
<evidence type="ECO:0000259" key="8">
    <source>
        <dbReference type="Pfam" id="PF12737"/>
    </source>
</evidence>
<evidence type="ECO:0000313" key="10">
    <source>
        <dbReference type="Proteomes" id="UP000076761"/>
    </source>
</evidence>
<feature type="domain" description="KN homeodomain" evidence="6">
    <location>
        <begin position="134"/>
        <end position="173"/>
    </location>
</feature>
<organism evidence="9 10">
    <name type="scientific">Neolentinus lepideus HHB14362 ss-1</name>
    <dbReference type="NCBI Taxonomy" id="1314782"/>
    <lineage>
        <taxon>Eukaryota</taxon>
        <taxon>Fungi</taxon>
        <taxon>Dikarya</taxon>
        <taxon>Basidiomycota</taxon>
        <taxon>Agaricomycotina</taxon>
        <taxon>Agaricomycetes</taxon>
        <taxon>Gloeophyllales</taxon>
        <taxon>Gloeophyllaceae</taxon>
        <taxon>Neolentinus</taxon>
    </lineage>
</organism>
<keyword evidence="2" id="KW-0238">DNA-binding</keyword>
<dbReference type="CDD" id="cd00086">
    <property type="entry name" value="homeodomain"/>
    <property type="match status" value="1"/>
</dbReference>
<evidence type="ECO:0008006" key="11">
    <source>
        <dbReference type="Google" id="ProtNLM"/>
    </source>
</evidence>
<dbReference type="Proteomes" id="UP000076761">
    <property type="component" value="Unassembled WGS sequence"/>
</dbReference>
<evidence type="ECO:0000259" key="6">
    <source>
        <dbReference type="Pfam" id="PF05920"/>
    </source>
</evidence>
<dbReference type="Pfam" id="PF12737">
    <property type="entry name" value="Mating_C"/>
    <property type="match status" value="1"/>
</dbReference>
<feature type="domain" description="Mating-type protein A-alpha/beta 1 N-terminal" evidence="7">
    <location>
        <begin position="3"/>
        <end position="86"/>
    </location>
</feature>
<keyword evidence="4" id="KW-0539">Nucleus</keyword>
<comment type="similarity">
    <text evidence="1">Belongs to the TALE/M-ATYP homeobox family.</text>
</comment>
<accession>A0A165W8H9</accession>
<protein>
    <recommendedName>
        <fullName evidence="11">Homeobox domain-containing protein</fullName>
    </recommendedName>
</protein>
<dbReference type="InterPro" id="IPR009057">
    <property type="entry name" value="Homeodomain-like_sf"/>
</dbReference>
<dbReference type="EMBL" id="KV425551">
    <property type="protein sequence ID" value="KZT30833.1"/>
    <property type="molecule type" value="Genomic_DNA"/>
</dbReference>
<dbReference type="GO" id="GO:0006355">
    <property type="term" value="P:regulation of DNA-templated transcription"/>
    <property type="evidence" value="ECO:0007669"/>
    <property type="project" value="InterPro"/>
</dbReference>